<evidence type="ECO:0000313" key="3">
    <source>
        <dbReference type="Proteomes" id="UP000190274"/>
    </source>
</evidence>
<evidence type="ECO:0000256" key="1">
    <source>
        <dbReference type="SAM" id="MobiDB-lite"/>
    </source>
</evidence>
<accession>A0A1G4K5Q6</accession>
<dbReference type="Proteomes" id="UP000190274">
    <property type="component" value="Chromosome H"/>
</dbReference>
<organism evidence="2 3">
    <name type="scientific">Lachancea dasiensis</name>
    <dbReference type="NCBI Taxonomy" id="1072105"/>
    <lineage>
        <taxon>Eukaryota</taxon>
        <taxon>Fungi</taxon>
        <taxon>Dikarya</taxon>
        <taxon>Ascomycota</taxon>
        <taxon>Saccharomycotina</taxon>
        <taxon>Saccharomycetes</taxon>
        <taxon>Saccharomycetales</taxon>
        <taxon>Saccharomycetaceae</taxon>
        <taxon>Lachancea</taxon>
    </lineage>
</organism>
<gene>
    <name evidence="2" type="ORF">LADA_0H17326G</name>
</gene>
<protein>
    <submittedName>
        <fullName evidence="2">LADA_0H17326g1_1</fullName>
    </submittedName>
</protein>
<dbReference type="OrthoDB" id="4058540at2759"/>
<dbReference type="AlphaFoldDB" id="A0A1G4K5Q6"/>
<sequence length="193" mass="21863">MGEASSEDYSEIDNAPQFRPTPDVLGSNSWANAENPKLAKQRPFIMRRRSTNYTDALERERNLPEAISNNLNIVKSLDTEFMDQQSNKHRLQEGSAQLQNEDSFFKYDNVETGPRLLPADALVGTAKASTPRSQTSTPSAGPYGITYCDGDKPRNHDEMCEEFPRGAPLMHRRSSLLEDYKKDMYNKQHLFGT</sequence>
<keyword evidence="3" id="KW-1185">Reference proteome</keyword>
<dbReference type="EMBL" id="LT598461">
    <property type="protein sequence ID" value="SCU99061.1"/>
    <property type="molecule type" value="Genomic_DNA"/>
</dbReference>
<proteinExistence type="predicted"/>
<name>A0A1G4K5Q6_9SACH</name>
<reference evidence="2 3" key="1">
    <citation type="submission" date="2016-03" db="EMBL/GenBank/DDBJ databases">
        <authorList>
            <person name="Devillers H."/>
        </authorList>
    </citation>
    <scope>NUCLEOTIDE SEQUENCE [LARGE SCALE GENOMIC DNA]</scope>
    <source>
        <strain evidence="2">CBS 10888</strain>
    </source>
</reference>
<feature type="region of interest" description="Disordered" evidence="1">
    <location>
        <begin position="1"/>
        <end position="46"/>
    </location>
</feature>
<feature type="compositionally biased region" description="Acidic residues" evidence="1">
    <location>
        <begin position="1"/>
        <end position="11"/>
    </location>
</feature>
<evidence type="ECO:0000313" key="2">
    <source>
        <dbReference type="EMBL" id="SCU99061.1"/>
    </source>
</evidence>